<name>R0KDG1_EXST2</name>
<keyword evidence="2" id="KW-1185">Reference proteome</keyword>
<dbReference type="HOGENOM" id="CLU_2656032_0_0_1"/>
<reference evidence="1 2" key="2">
    <citation type="journal article" date="2013" name="PLoS Genet.">
        <title>Comparative genome structure, secondary metabolite, and effector coding capacity across Cochliobolus pathogens.</title>
        <authorList>
            <person name="Condon B.J."/>
            <person name="Leng Y."/>
            <person name="Wu D."/>
            <person name="Bushley K.E."/>
            <person name="Ohm R.A."/>
            <person name="Otillar R."/>
            <person name="Martin J."/>
            <person name="Schackwitz W."/>
            <person name="Grimwood J."/>
            <person name="MohdZainudin N."/>
            <person name="Xue C."/>
            <person name="Wang R."/>
            <person name="Manning V.A."/>
            <person name="Dhillon B."/>
            <person name="Tu Z.J."/>
            <person name="Steffenson B.J."/>
            <person name="Salamov A."/>
            <person name="Sun H."/>
            <person name="Lowry S."/>
            <person name="LaButti K."/>
            <person name="Han J."/>
            <person name="Copeland A."/>
            <person name="Lindquist E."/>
            <person name="Barry K."/>
            <person name="Schmutz J."/>
            <person name="Baker S.E."/>
            <person name="Ciuffetti L.M."/>
            <person name="Grigoriev I.V."/>
            <person name="Zhong S."/>
            <person name="Turgeon B.G."/>
        </authorList>
    </citation>
    <scope>NUCLEOTIDE SEQUENCE [LARGE SCALE GENOMIC DNA]</scope>
    <source>
        <strain evidence="2">28A</strain>
    </source>
</reference>
<dbReference type="AlphaFoldDB" id="R0KDG1"/>
<evidence type="ECO:0000313" key="2">
    <source>
        <dbReference type="Proteomes" id="UP000016935"/>
    </source>
</evidence>
<evidence type="ECO:0000313" key="1">
    <source>
        <dbReference type="EMBL" id="EOA90948.1"/>
    </source>
</evidence>
<gene>
    <name evidence="1" type="ORF">SETTUDRAFT_166821</name>
</gene>
<accession>R0KDG1</accession>
<dbReference type="RefSeq" id="XP_008021640.1">
    <property type="nucleotide sequence ID" value="XM_008023449.1"/>
</dbReference>
<reference evidence="1 2" key="1">
    <citation type="journal article" date="2012" name="PLoS Pathog.">
        <title>Diverse lifestyles and strategies of plant pathogenesis encoded in the genomes of eighteen Dothideomycetes fungi.</title>
        <authorList>
            <person name="Ohm R.A."/>
            <person name="Feau N."/>
            <person name="Henrissat B."/>
            <person name="Schoch C.L."/>
            <person name="Horwitz B.A."/>
            <person name="Barry K.W."/>
            <person name="Condon B.J."/>
            <person name="Copeland A.C."/>
            <person name="Dhillon B."/>
            <person name="Glaser F."/>
            <person name="Hesse C.N."/>
            <person name="Kosti I."/>
            <person name="LaButti K."/>
            <person name="Lindquist E.A."/>
            <person name="Lucas S."/>
            <person name="Salamov A.A."/>
            <person name="Bradshaw R.E."/>
            <person name="Ciuffetti L."/>
            <person name="Hamelin R.C."/>
            <person name="Kema G.H.J."/>
            <person name="Lawrence C."/>
            <person name="Scott J.A."/>
            <person name="Spatafora J.W."/>
            <person name="Turgeon B.G."/>
            <person name="de Wit P.J.G.M."/>
            <person name="Zhong S."/>
            <person name="Goodwin S.B."/>
            <person name="Grigoriev I.V."/>
        </authorList>
    </citation>
    <scope>NUCLEOTIDE SEQUENCE [LARGE SCALE GENOMIC DNA]</scope>
    <source>
        <strain evidence="2">28A</strain>
    </source>
</reference>
<organism evidence="1 2">
    <name type="scientific">Exserohilum turcicum (strain 28A)</name>
    <name type="common">Northern leaf blight fungus</name>
    <name type="synonym">Setosphaeria turcica</name>
    <dbReference type="NCBI Taxonomy" id="671987"/>
    <lineage>
        <taxon>Eukaryota</taxon>
        <taxon>Fungi</taxon>
        <taxon>Dikarya</taxon>
        <taxon>Ascomycota</taxon>
        <taxon>Pezizomycotina</taxon>
        <taxon>Dothideomycetes</taxon>
        <taxon>Pleosporomycetidae</taxon>
        <taxon>Pleosporales</taxon>
        <taxon>Pleosporineae</taxon>
        <taxon>Pleosporaceae</taxon>
        <taxon>Exserohilum</taxon>
    </lineage>
</organism>
<dbReference type="EMBL" id="KB908482">
    <property type="protein sequence ID" value="EOA90948.1"/>
    <property type="molecule type" value="Genomic_DNA"/>
</dbReference>
<proteinExistence type="predicted"/>
<sequence length="76" mass="8090">MAAMPMPQYLTSGSQEPPYPQSLRGPYLCIPTHALASQSLAPCLRIEPPVISKGAICTEPAGTAALTQYIKTPYIS</sequence>
<protein>
    <submittedName>
        <fullName evidence="1">Uncharacterized protein</fullName>
    </submittedName>
</protein>
<dbReference type="Proteomes" id="UP000016935">
    <property type="component" value="Unassembled WGS sequence"/>
</dbReference>
<dbReference type="GeneID" id="19399943"/>